<dbReference type="GO" id="GO:0008270">
    <property type="term" value="F:zinc ion binding"/>
    <property type="evidence" value="ECO:0007669"/>
    <property type="project" value="UniProtKB-KW"/>
</dbReference>
<dbReference type="SUPFAM" id="SSF63748">
    <property type="entry name" value="Tudor/PWWP/MBT"/>
    <property type="match status" value="1"/>
</dbReference>
<comment type="caution">
    <text evidence="16">The sequence shown here is derived from an EMBL/GenBank/DDBJ whole genome shotgun (WGS) entry which is preliminary data.</text>
</comment>
<dbReference type="InterPro" id="IPR047268">
    <property type="entry name" value="PWWP_BS69"/>
</dbReference>
<evidence type="ECO:0000256" key="6">
    <source>
        <dbReference type="ARBA" id="ARBA00022771"/>
    </source>
</evidence>
<keyword evidence="2" id="KW-0678">Repressor</keyword>
<dbReference type="PROSITE" id="PS50016">
    <property type="entry name" value="ZF_PHD_2"/>
    <property type="match status" value="1"/>
</dbReference>
<dbReference type="PROSITE" id="PS50812">
    <property type="entry name" value="PWWP"/>
    <property type="match status" value="1"/>
</dbReference>
<protein>
    <submittedName>
        <fullName evidence="16">Uncharacterized protein</fullName>
    </submittedName>
</protein>
<dbReference type="InterPro" id="IPR011011">
    <property type="entry name" value="Znf_FYVE_PHD"/>
</dbReference>
<feature type="compositionally biased region" description="Polar residues" evidence="12">
    <location>
        <begin position="529"/>
        <end position="552"/>
    </location>
</feature>
<evidence type="ECO:0000259" key="15">
    <source>
        <dbReference type="PROSITE" id="PS52014"/>
    </source>
</evidence>
<evidence type="ECO:0000256" key="11">
    <source>
        <dbReference type="PROSITE-ProRule" id="PRU00146"/>
    </source>
</evidence>
<evidence type="ECO:0000259" key="14">
    <source>
        <dbReference type="PROSITE" id="PS50812"/>
    </source>
</evidence>
<evidence type="ECO:0000256" key="9">
    <source>
        <dbReference type="ARBA" id="ARBA00022853"/>
    </source>
</evidence>
<evidence type="ECO:0000256" key="8">
    <source>
        <dbReference type="ARBA" id="ARBA00022843"/>
    </source>
</evidence>
<dbReference type="Gene3D" id="2.30.30.140">
    <property type="match status" value="1"/>
</dbReference>
<dbReference type="PANTHER" id="PTHR46379:SF1">
    <property type="entry name" value="ZINC FINGER MYND DOMAIN-CONTAINING PROTEIN 11"/>
    <property type="match status" value="1"/>
</dbReference>
<dbReference type="SMART" id="SM00293">
    <property type="entry name" value="PWWP"/>
    <property type="match status" value="1"/>
</dbReference>
<dbReference type="PROSITE" id="PS01359">
    <property type="entry name" value="ZF_PHD_1"/>
    <property type="match status" value="1"/>
</dbReference>
<sequence length="669" mass="75657">MSKEMMSRVVRKRQADPQVVQHVWSAIEVIRNQKQIANMDRISNCCTPGPAPRPAPQRSRRVAMETCGAYLSRVFGVHPKETARQLSLAVKDGLVVETLTVGCKGSKAGIEQEGYWLPGDEVVLRQRLVMSDQPWQAGGSHRSMGRPPGPGLSEPGKMESWVAYVVMCKRAPLLFNDPVAEERKDWEAESHDWYCFECHLPGDVLLCDNCFRVYHLKCLSEEYKPRDGGSHWLCAVCKQPALSHPLHTATSPAPPPAHSNQPCPTPCTQQPALPHPLHTATSLALPPPSPEGSKKKNLSKQEMSKYLRFIVQRMKERAIELIKKGKDAKHLMYRRLIHSPLEVSNIQELDELHLCKNCFYLSNARPDNWFCYPFAVWGRRVLGGGMQQGAQARFGVGPQRYVAPSHELVWARMKGFGYWPAKVLQREENQVDVRFFGHQHQRAWIPAENTQDIQVSAQQLQVKRSTGWKKACEELDLHQRFLQEGRFWKNKGSAPEEPPHEEQPHEEEAESGISSTSNEQDPEPEVEAVSSSQEIPTTPHQPEKLSVSTQTKRAPAGSPRTLHRATQTSSDGACHNMCHEKYTKIFSDVKEMMKAENKRETERVVREALEKIGVQAAEVSPSSVSRFKKLRTEMEEEKRQAVTKAVSSVQAEMERKCKQSLCLLPFQSI</sequence>
<keyword evidence="5" id="KW-0479">Metal-binding</keyword>
<dbReference type="InterPro" id="IPR048589">
    <property type="entry name" value="SAMD1-like_WH"/>
</dbReference>
<evidence type="ECO:0000313" key="16">
    <source>
        <dbReference type="EMBL" id="KAG9330993.1"/>
    </source>
</evidence>
<feature type="region of interest" description="Disordered" evidence="12">
    <location>
        <begin position="488"/>
        <end position="571"/>
    </location>
</feature>
<keyword evidence="6 11" id="KW-0863">Zinc-finger</keyword>
<feature type="domain" description="PHD-type" evidence="13">
    <location>
        <begin position="192"/>
        <end position="240"/>
    </location>
</feature>
<evidence type="ECO:0000256" key="1">
    <source>
        <dbReference type="ARBA" id="ARBA00004123"/>
    </source>
</evidence>
<dbReference type="SUPFAM" id="SSF57903">
    <property type="entry name" value="FYVE/PHD zinc finger"/>
    <property type="match status" value="1"/>
</dbReference>
<dbReference type="GO" id="GO:0006325">
    <property type="term" value="P:chromatin organization"/>
    <property type="evidence" value="ECO:0007669"/>
    <property type="project" value="UniProtKB-KW"/>
</dbReference>
<keyword evidence="7" id="KW-0862">Zinc</keyword>
<keyword evidence="10" id="KW-0539">Nucleus</keyword>
<evidence type="ECO:0000313" key="17">
    <source>
        <dbReference type="Proteomes" id="UP000824540"/>
    </source>
</evidence>
<evidence type="ECO:0000256" key="5">
    <source>
        <dbReference type="ARBA" id="ARBA00022723"/>
    </source>
</evidence>
<dbReference type="Proteomes" id="UP000824540">
    <property type="component" value="Unassembled WGS sequence"/>
</dbReference>
<dbReference type="GO" id="GO:0034243">
    <property type="term" value="P:regulation of transcription elongation by RNA polymerase II"/>
    <property type="evidence" value="ECO:0007669"/>
    <property type="project" value="InterPro"/>
</dbReference>
<organism evidence="16 17">
    <name type="scientific">Albula glossodonta</name>
    <name type="common">roundjaw bonefish</name>
    <dbReference type="NCBI Taxonomy" id="121402"/>
    <lineage>
        <taxon>Eukaryota</taxon>
        <taxon>Metazoa</taxon>
        <taxon>Chordata</taxon>
        <taxon>Craniata</taxon>
        <taxon>Vertebrata</taxon>
        <taxon>Euteleostomi</taxon>
        <taxon>Actinopterygii</taxon>
        <taxon>Neopterygii</taxon>
        <taxon>Teleostei</taxon>
        <taxon>Albuliformes</taxon>
        <taxon>Albulidae</taxon>
        <taxon>Albula</taxon>
    </lineage>
</organism>
<dbReference type="CDD" id="cd20159">
    <property type="entry name" value="PWWP_BS69"/>
    <property type="match status" value="1"/>
</dbReference>
<dbReference type="InterPro" id="IPR019786">
    <property type="entry name" value="Zinc_finger_PHD-type_CS"/>
</dbReference>
<dbReference type="SMART" id="SM00249">
    <property type="entry name" value="PHD"/>
    <property type="match status" value="1"/>
</dbReference>
<keyword evidence="4" id="KW-0597">Phosphoprotein</keyword>
<dbReference type="InterPro" id="IPR013083">
    <property type="entry name" value="Znf_RING/FYVE/PHD"/>
</dbReference>
<dbReference type="GO" id="GO:0003714">
    <property type="term" value="F:transcription corepressor activity"/>
    <property type="evidence" value="ECO:0007669"/>
    <property type="project" value="InterPro"/>
</dbReference>
<evidence type="ECO:0000256" key="3">
    <source>
        <dbReference type="ARBA" id="ARBA00022499"/>
    </source>
</evidence>
<dbReference type="EMBL" id="JAFBMS010000406">
    <property type="protein sequence ID" value="KAG9330993.1"/>
    <property type="molecule type" value="Genomic_DNA"/>
</dbReference>
<accession>A0A8T2MTK0</accession>
<dbReference type="InterPro" id="IPR000313">
    <property type="entry name" value="PWWP_dom"/>
</dbReference>
<evidence type="ECO:0000256" key="12">
    <source>
        <dbReference type="SAM" id="MobiDB-lite"/>
    </source>
</evidence>
<dbReference type="GO" id="GO:0009966">
    <property type="term" value="P:regulation of signal transduction"/>
    <property type="evidence" value="ECO:0007669"/>
    <property type="project" value="TreeGrafter"/>
</dbReference>
<feature type="domain" description="PWWP" evidence="14">
    <location>
        <begin position="405"/>
        <end position="449"/>
    </location>
</feature>
<dbReference type="AlphaFoldDB" id="A0A8T2MTK0"/>
<dbReference type="CDD" id="cd15537">
    <property type="entry name" value="PHD_BS69"/>
    <property type="match status" value="1"/>
</dbReference>
<proteinExistence type="predicted"/>
<evidence type="ECO:0000256" key="10">
    <source>
        <dbReference type="ARBA" id="ARBA00023242"/>
    </source>
</evidence>
<dbReference type="Pfam" id="PF23461">
    <property type="entry name" value="ZMYND11_CC"/>
    <property type="match status" value="1"/>
</dbReference>
<name>A0A8T2MTK0_9TELE</name>
<keyword evidence="9" id="KW-0156">Chromatin regulator</keyword>
<gene>
    <name evidence="16" type="ORF">JZ751_021290</name>
</gene>
<dbReference type="Pfam" id="PF00855">
    <property type="entry name" value="PWWP"/>
    <property type="match status" value="1"/>
</dbReference>
<dbReference type="PANTHER" id="PTHR46379">
    <property type="entry name" value="ZINC FINGER MYND DOMAIN-CONTAINING"/>
    <property type="match status" value="1"/>
</dbReference>
<dbReference type="OrthoDB" id="6272564at2759"/>
<feature type="domain" description="SAMD1-like winged helix (WH)" evidence="15">
    <location>
        <begin position="11"/>
        <end position="112"/>
    </location>
</feature>
<feature type="region of interest" description="Disordered" evidence="12">
    <location>
        <begin position="246"/>
        <end position="299"/>
    </location>
</feature>
<dbReference type="GO" id="GO:0005634">
    <property type="term" value="C:nucleus"/>
    <property type="evidence" value="ECO:0007669"/>
    <property type="project" value="UniProtKB-SubCell"/>
</dbReference>
<keyword evidence="8" id="KW-0832">Ubl conjugation</keyword>
<dbReference type="InterPro" id="IPR047269">
    <property type="entry name" value="ZMY11"/>
</dbReference>
<dbReference type="Gene3D" id="3.30.40.10">
    <property type="entry name" value="Zinc/RING finger domain, C3HC4 (zinc finger)"/>
    <property type="match status" value="1"/>
</dbReference>
<evidence type="ECO:0000256" key="2">
    <source>
        <dbReference type="ARBA" id="ARBA00022491"/>
    </source>
</evidence>
<comment type="subcellular location">
    <subcellularLocation>
        <location evidence="1">Nucleus</location>
    </subcellularLocation>
</comment>
<reference evidence="16" key="1">
    <citation type="thesis" date="2021" institute="BYU ScholarsArchive" country="Provo, UT, USA">
        <title>Applications of and Algorithms for Genome Assembly and Genomic Analyses with an Emphasis on Marine Teleosts.</title>
        <authorList>
            <person name="Pickett B.D."/>
        </authorList>
    </citation>
    <scope>NUCLEOTIDE SEQUENCE</scope>
    <source>
        <strain evidence="16">HI-2016</strain>
    </source>
</reference>
<dbReference type="PROSITE" id="PS52014">
    <property type="entry name" value="SAMD1_WH"/>
    <property type="match status" value="1"/>
</dbReference>
<evidence type="ECO:0000256" key="7">
    <source>
        <dbReference type="ARBA" id="ARBA00022833"/>
    </source>
</evidence>
<dbReference type="InterPro" id="IPR057054">
    <property type="entry name" value="ZMYND11_CC"/>
</dbReference>
<feature type="compositionally biased region" description="Low complexity" evidence="12">
    <location>
        <begin position="258"/>
        <end position="271"/>
    </location>
</feature>
<keyword evidence="3" id="KW-1017">Isopeptide bond</keyword>
<dbReference type="InterPro" id="IPR019787">
    <property type="entry name" value="Znf_PHD-finger"/>
</dbReference>
<dbReference type="InterPro" id="IPR001965">
    <property type="entry name" value="Znf_PHD"/>
</dbReference>
<evidence type="ECO:0000256" key="4">
    <source>
        <dbReference type="ARBA" id="ARBA00022553"/>
    </source>
</evidence>
<evidence type="ECO:0000259" key="13">
    <source>
        <dbReference type="PROSITE" id="PS50016"/>
    </source>
</evidence>
<dbReference type="GO" id="GO:0003677">
    <property type="term" value="F:DNA binding"/>
    <property type="evidence" value="ECO:0007669"/>
    <property type="project" value="InterPro"/>
</dbReference>
<keyword evidence="17" id="KW-1185">Reference proteome</keyword>